<keyword evidence="4" id="KW-1185">Reference proteome</keyword>
<dbReference type="GO" id="GO:0031625">
    <property type="term" value="F:ubiquitin protein ligase binding"/>
    <property type="evidence" value="ECO:0007669"/>
    <property type="project" value="TreeGrafter"/>
</dbReference>
<dbReference type="GO" id="GO:0070086">
    <property type="term" value="P:ubiquitin-dependent endocytosis"/>
    <property type="evidence" value="ECO:0007669"/>
    <property type="project" value="TreeGrafter"/>
</dbReference>
<feature type="region of interest" description="Disordered" evidence="1">
    <location>
        <begin position="670"/>
        <end position="722"/>
    </location>
</feature>
<feature type="region of interest" description="Disordered" evidence="1">
    <location>
        <begin position="100"/>
        <end position="156"/>
    </location>
</feature>
<feature type="compositionally biased region" description="Acidic residues" evidence="1">
    <location>
        <begin position="504"/>
        <end position="516"/>
    </location>
</feature>
<evidence type="ECO:0000256" key="1">
    <source>
        <dbReference type="SAM" id="MobiDB-lite"/>
    </source>
</evidence>
<dbReference type="GO" id="GO:0005886">
    <property type="term" value="C:plasma membrane"/>
    <property type="evidence" value="ECO:0007669"/>
    <property type="project" value="TreeGrafter"/>
</dbReference>
<dbReference type="Proteomes" id="UP000193648">
    <property type="component" value="Unassembled WGS sequence"/>
</dbReference>
<dbReference type="AlphaFoldDB" id="A0A1Y2G6N1"/>
<name>A0A1Y2G6N1_9FUNG</name>
<dbReference type="InterPro" id="IPR050357">
    <property type="entry name" value="Arrestin_domain-protein"/>
</dbReference>
<feature type="compositionally biased region" description="Polar residues" evidence="1">
    <location>
        <begin position="683"/>
        <end position="722"/>
    </location>
</feature>
<gene>
    <name evidence="3" type="ORF">BCR41DRAFT_426558</name>
</gene>
<dbReference type="InterPro" id="IPR011021">
    <property type="entry name" value="Arrestin-like_N"/>
</dbReference>
<dbReference type="OrthoDB" id="2333384at2759"/>
<feature type="compositionally biased region" description="Basic residues" evidence="1">
    <location>
        <begin position="603"/>
        <end position="620"/>
    </location>
</feature>
<dbReference type="RefSeq" id="XP_021875768.1">
    <property type="nucleotide sequence ID" value="XM_022030745.1"/>
</dbReference>
<reference evidence="3 4" key="1">
    <citation type="submission" date="2016-07" db="EMBL/GenBank/DDBJ databases">
        <title>Pervasive Adenine N6-methylation of Active Genes in Fungi.</title>
        <authorList>
            <consortium name="DOE Joint Genome Institute"/>
            <person name="Mondo S.J."/>
            <person name="Dannebaum R.O."/>
            <person name="Kuo R.C."/>
            <person name="Labutti K."/>
            <person name="Haridas S."/>
            <person name="Kuo A."/>
            <person name="Salamov A."/>
            <person name="Ahrendt S.R."/>
            <person name="Lipzen A."/>
            <person name="Sullivan W."/>
            <person name="Andreopoulos W.B."/>
            <person name="Clum A."/>
            <person name="Lindquist E."/>
            <person name="Daum C."/>
            <person name="Ramamoorthy G.K."/>
            <person name="Gryganskyi A."/>
            <person name="Culley D."/>
            <person name="Magnuson J.K."/>
            <person name="James T.Y."/>
            <person name="O'Malley M.A."/>
            <person name="Stajich J.E."/>
            <person name="Spatafora J.W."/>
            <person name="Visel A."/>
            <person name="Grigoriev I.V."/>
        </authorList>
    </citation>
    <scope>NUCLEOTIDE SEQUENCE [LARGE SCALE GENOMIC DNA]</scope>
    <source>
        <strain evidence="3 4">NRRL 3116</strain>
    </source>
</reference>
<protein>
    <submittedName>
        <fullName evidence="3">Or S-antigen, N-terminal domain-domain-containing protein</fullName>
    </submittedName>
</protein>
<dbReference type="STRING" id="64571.A0A1Y2G6N1"/>
<feature type="region of interest" description="Disordered" evidence="1">
    <location>
        <begin position="556"/>
        <end position="649"/>
    </location>
</feature>
<dbReference type="GO" id="GO:0005829">
    <property type="term" value="C:cytosol"/>
    <property type="evidence" value="ECO:0007669"/>
    <property type="project" value="TreeGrafter"/>
</dbReference>
<dbReference type="PANTHER" id="PTHR11188">
    <property type="entry name" value="ARRESTIN DOMAIN CONTAINING PROTEIN"/>
    <property type="match status" value="1"/>
</dbReference>
<evidence type="ECO:0000259" key="2">
    <source>
        <dbReference type="Pfam" id="PF00339"/>
    </source>
</evidence>
<dbReference type="SUPFAM" id="SSF81296">
    <property type="entry name" value="E set domains"/>
    <property type="match status" value="1"/>
</dbReference>
<comment type="caution">
    <text evidence="3">The sequence shown here is derived from an EMBL/GenBank/DDBJ whole genome shotgun (WGS) entry which is preliminary data.</text>
</comment>
<dbReference type="PANTHER" id="PTHR11188:SF17">
    <property type="entry name" value="FI21816P1"/>
    <property type="match status" value="1"/>
</dbReference>
<proteinExistence type="predicted"/>
<feature type="compositionally biased region" description="Low complexity" evidence="1">
    <location>
        <begin position="636"/>
        <end position="648"/>
    </location>
</feature>
<feature type="compositionally biased region" description="Low complexity" evidence="1">
    <location>
        <begin position="114"/>
        <end position="156"/>
    </location>
</feature>
<evidence type="ECO:0000313" key="4">
    <source>
        <dbReference type="Proteomes" id="UP000193648"/>
    </source>
</evidence>
<dbReference type="EMBL" id="MCFF01000070">
    <property type="protein sequence ID" value="ORY98376.1"/>
    <property type="molecule type" value="Genomic_DNA"/>
</dbReference>
<evidence type="ECO:0000313" key="3">
    <source>
        <dbReference type="EMBL" id="ORY98376.1"/>
    </source>
</evidence>
<feature type="region of interest" description="Disordered" evidence="1">
    <location>
        <begin position="1"/>
        <end position="60"/>
    </location>
</feature>
<dbReference type="InterPro" id="IPR014752">
    <property type="entry name" value="Arrestin-like_C"/>
</dbReference>
<dbReference type="InterPro" id="IPR014756">
    <property type="entry name" value="Ig_E-set"/>
</dbReference>
<dbReference type="InParanoid" id="A0A1Y2G6N1"/>
<dbReference type="GO" id="GO:0030674">
    <property type="term" value="F:protein-macromolecule adaptor activity"/>
    <property type="evidence" value="ECO:0007669"/>
    <property type="project" value="TreeGrafter"/>
</dbReference>
<sequence length="722" mass="80103">MSTPSGNLLYHRQIPPQGTPTSSPERQLYQSLSNASSFDQLPPAMNACGLTPAPSDDHTDMIAHNADITLEEDEHHQDDHQSNQRQAHQHQHPYLLYRHSPQNISRPSTPPVSPAVVVLPPTHSGTAPSSPSVLSSTTTHSDNSLSSSGPLSSVASTSYSYHSETHRNHLHSPFSLFSHGSSSGSQSADHLFSSSKTLRIELNQTEVVLKPGQPTVMEGVVYLSLHKNTKVKTLQLEFSGRSSVTWVDDNAYSPATRQTTEPYIEHTWTLISQQQKKSPIHLQSGHHAYFFSLELPDTLPGTITTTHGKVEYKLIATLTKPGLTFHTTTATTPVTILRRNPPLPLRSYQRGGRAVSSPDDKVKYRISMPQVRVPHNTKVPLQVSITAPTMRTHVQVLQVGLWERVVYRSEGRKRVDMRLVKIQKSEGWERPSDHETEAWNWNKVLLFDMPHMGSEFNQCNPSADIGLMKIGHILRFSILGTEGTKRFRVENEIEVKVLAFEDEYQLDPEEENEGSDSELPSYLSSFSTPRVSFDSEREMDPADDLRSMIQRIHLPTYAESEEDANSRATSRNVSRDTSRAPSRSTSPERSLSSSNPLHALHGLLHHHHHHHHHHHSHSSHYHNQSLPHSPLSVGHSPVPSTTPISPSPLRATEPACVNVASENARGLEVPVTDELALPPPLRSSFSTDGPLQPPSQFSDTENGSSDDPNLVLSSSSQAPKNT</sequence>
<dbReference type="Gene3D" id="2.60.40.640">
    <property type="match status" value="1"/>
</dbReference>
<feature type="compositionally biased region" description="Basic and acidic residues" evidence="1">
    <location>
        <begin position="533"/>
        <end position="543"/>
    </location>
</feature>
<feature type="domain" description="Arrestin-like N-terminal" evidence="2">
    <location>
        <begin position="199"/>
        <end position="327"/>
    </location>
</feature>
<feature type="compositionally biased region" description="Low complexity" evidence="1">
    <location>
        <begin position="581"/>
        <end position="602"/>
    </location>
</feature>
<feature type="region of interest" description="Disordered" evidence="1">
    <location>
        <begin position="504"/>
        <end position="543"/>
    </location>
</feature>
<accession>A0A1Y2G6N1</accession>
<dbReference type="GeneID" id="33572586"/>
<organism evidence="3 4">
    <name type="scientific">Lobosporangium transversale</name>
    <dbReference type="NCBI Taxonomy" id="64571"/>
    <lineage>
        <taxon>Eukaryota</taxon>
        <taxon>Fungi</taxon>
        <taxon>Fungi incertae sedis</taxon>
        <taxon>Mucoromycota</taxon>
        <taxon>Mortierellomycotina</taxon>
        <taxon>Mortierellomycetes</taxon>
        <taxon>Mortierellales</taxon>
        <taxon>Mortierellaceae</taxon>
        <taxon>Lobosporangium</taxon>
    </lineage>
</organism>
<feature type="compositionally biased region" description="Polar residues" evidence="1">
    <location>
        <begin position="19"/>
        <end position="39"/>
    </location>
</feature>
<dbReference type="Pfam" id="PF00339">
    <property type="entry name" value="Arrestin_N"/>
    <property type="match status" value="1"/>
</dbReference>